<dbReference type="InterPro" id="IPR045444">
    <property type="entry name" value="DUF6503"/>
</dbReference>
<protein>
    <recommendedName>
        <fullName evidence="4">DUF4136 domain-containing protein</fullName>
    </recommendedName>
</protein>
<dbReference type="Pfam" id="PF20113">
    <property type="entry name" value="DUF6503"/>
    <property type="match status" value="1"/>
</dbReference>
<dbReference type="PROSITE" id="PS51257">
    <property type="entry name" value="PROKAR_LIPOPROTEIN"/>
    <property type="match status" value="1"/>
</dbReference>
<organism evidence="2 3">
    <name type="scientific">Nitritalea halalkaliphila LW7</name>
    <dbReference type="NCBI Taxonomy" id="1189621"/>
    <lineage>
        <taxon>Bacteria</taxon>
        <taxon>Pseudomonadati</taxon>
        <taxon>Bacteroidota</taxon>
        <taxon>Cytophagia</taxon>
        <taxon>Cytophagales</taxon>
        <taxon>Cyclobacteriaceae</taxon>
        <taxon>Nitritalea</taxon>
    </lineage>
</organism>
<sequence length="124" mass="14098">MKRQFLHGIGAVLLLAYFFGACTAVDPAQRIVDQAILAHGGERFKEVEIAFQFRDREYTIFKSPERFLYTRSFRDSLGVVRDVLDNAGFTRYIEGEAVELSEKDRVAFTNSVNSVAYFAFLPMG</sequence>
<proteinExistence type="predicted"/>
<name>I5C3J4_9BACT</name>
<evidence type="ECO:0008006" key="4">
    <source>
        <dbReference type="Google" id="ProtNLM"/>
    </source>
</evidence>
<evidence type="ECO:0000256" key="1">
    <source>
        <dbReference type="SAM" id="SignalP"/>
    </source>
</evidence>
<dbReference type="PATRIC" id="fig|1189621.3.peg.2127"/>
<gene>
    <name evidence="2" type="ORF">A3SI_10219</name>
</gene>
<dbReference type="EMBL" id="AJYA01000021">
    <property type="protein sequence ID" value="EIM76396.1"/>
    <property type="molecule type" value="Genomic_DNA"/>
</dbReference>
<dbReference type="STRING" id="1189621.A3SI_10219"/>
<keyword evidence="3" id="KW-1185">Reference proteome</keyword>
<feature type="signal peptide" evidence="1">
    <location>
        <begin position="1"/>
        <end position="24"/>
    </location>
</feature>
<evidence type="ECO:0000313" key="3">
    <source>
        <dbReference type="Proteomes" id="UP000005551"/>
    </source>
</evidence>
<comment type="caution">
    <text evidence="2">The sequence shown here is derived from an EMBL/GenBank/DDBJ whole genome shotgun (WGS) entry which is preliminary data.</text>
</comment>
<dbReference type="Proteomes" id="UP000005551">
    <property type="component" value="Unassembled WGS sequence"/>
</dbReference>
<dbReference type="AlphaFoldDB" id="I5C3J4"/>
<keyword evidence="1" id="KW-0732">Signal</keyword>
<evidence type="ECO:0000313" key="2">
    <source>
        <dbReference type="EMBL" id="EIM76396.1"/>
    </source>
</evidence>
<reference evidence="2 3" key="1">
    <citation type="submission" date="2012-05" db="EMBL/GenBank/DDBJ databases">
        <title>Genome sequence of Nitritalea halalkaliphila LW7.</title>
        <authorList>
            <person name="Jangir P.K."/>
            <person name="Singh A."/>
            <person name="Shivaji S."/>
            <person name="Sharma R."/>
        </authorList>
    </citation>
    <scope>NUCLEOTIDE SEQUENCE [LARGE SCALE GENOMIC DNA]</scope>
    <source>
        <strain evidence="2 3">LW7</strain>
    </source>
</reference>
<accession>I5C3J4</accession>
<feature type="chain" id="PRO_5003700392" description="DUF4136 domain-containing protein" evidence="1">
    <location>
        <begin position="25"/>
        <end position="124"/>
    </location>
</feature>